<evidence type="ECO:0000313" key="1">
    <source>
        <dbReference type="EMBL" id="KAK2941515.1"/>
    </source>
</evidence>
<sequence>MGNILNKIANSWSQARSALSPPRFPFSVDCSPFLNWNGNRFETAVEKTVVFQSLVATVKLQPTFDVSVERKAVKFLESVNSKHPELTDDFLCNYGCSTEESLANFVESIVVLLSSPSQPITSAAMKMLGNLIFSCSANVKLALVTADLITQIILTLNPLTLSFTEADNTFQFVAPCLIDPPQNRRFCGGTMITWESIFRYALRLDVTDFSNPVVKLNLRFGDICPLIKKAYEQDTSPIDDSPPPPLAPLFEDMESEDGHFDNSKIEQSVKTAMGNADVGAYTSLSSHSPAIQSGIFYTPNAGHLIKPENVIVLTEGQCLGKIDVLHQPDQGEEPGKGCALWRTPCEAAAPDVAYP</sequence>
<evidence type="ECO:0000313" key="2">
    <source>
        <dbReference type="Proteomes" id="UP001281761"/>
    </source>
</evidence>
<proteinExistence type="predicted"/>
<name>A0ABQ9WU03_9EUKA</name>
<protein>
    <submittedName>
        <fullName evidence="1">Uncharacterized protein</fullName>
    </submittedName>
</protein>
<dbReference type="EMBL" id="JARBJD010000495">
    <property type="protein sequence ID" value="KAK2941515.1"/>
    <property type="molecule type" value="Genomic_DNA"/>
</dbReference>
<dbReference type="Proteomes" id="UP001281761">
    <property type="component" value="Unassembled WGS sequence"/>
</dbReference>
<accession>A0ABQ9WU03</accession>
<gene>
    <name evidence="1" type="ORF">BLNAU_23588</name>
</gene>
<organism evidence="1 2">
    <name type="scientific">Blattamonas nauphoetae</name>
    <dbReference type="NCBI Taxonomy" id="2049346"/>
    <lineage>
        <taxon>Eukaryota</taxon>
        <taxon>Metamonada</taxon>
        <taxon>Preaxostyla</taxon>
        <taxon>Oxymonadida</taxon>
        <taxon>Blattamonas</taxon>
    </lineage>
</organism>
<comment type="caution">
    <text evidence="1">The sequence shown here is derived from an EMBL/GenBank/DDBJ whole genome shotgun (WGS) entry which is preliminary data.</text>
</comment>
<keyword evidence="2" id="KW-1185">Reference proteome</keyword>
<reference evidence="1 2" key="1">
    <citation type="journal article" date="2022" name="bioRxiv">
        <title>Genomics of Preaxostyla Flagellates Illuminates Evolutionary Transitions and the Path Towards Mitochondrial Loss.</title>
        <authorList>
            <person name="Novak L.V.F."/>
            <person name="Treitli S.C."/>
            <person name="Pyrih J."/>
            <person name="Halakuc P."/>
            <person name="Pipaliya S.V."/>
            <person name="Vacek V."/>
            <person name="Brzon O."/>
            <person name="Soukal P."/>
            <person name="Eme L."/>
            <person name="Dacks J.B."/>
            <person name="Karnkowska A."/>
            <person name="Elias M."/>
            <person name="Hampl V."/>
        </authorList>
    </citation>
    <scope>NUCLEOTIDE SEQUENCE [LARGE SCALE GENOMIC DNA]</scope>
    <source>
        <strain evidence="1">NAU3</strain>
        <tissue evidence="1">Gut</tissue>
    </source>
</reference>